<keyword evidence="9 10" id="KW-0472">Membrane</keyword>
<dbReference type="PANTHER" id="PTHR30093">
    <property type="entry name" value="GENERAL SECRETION PATHWAY PROTEIN G"/>
    <property type="match status" value="1"/>
</dbReference>
<gene>
    <name evidence="12" type="primary">gspG</name>
    <name evidence="12" type="ORF">HZU75_14115</name>
</gene>
<keyword evidence="5" id="KW-0488">Methylation</keyword>
<keyword evidence="13" id="KW-1185">Reference proteome</keyword>
<keyword evidence="8 10" id="KW-1133">Transmembrane helix</keyword>
<accession>A0A7D5VAZ0</accession>
<dbReference type="EMBL" id="CP058952">
    <property type="protein sequence ID" value="QLI82571.1"/>
    <property type="molecule type" value="Genomic_DNA"/>
</dbReference>
<name>A0A7D5VAZ0_9NEIS</name>
<dbReference type="SUPFAM" id="SSF54523">
    <property type="entry name" value="Pili subunits"/>
    <property type="match status" value="1"/>
</dbReference>
<protein>
    <recommendedName>
        <fullName evidence="3">Type II secretion system core protein G</fullName>
    </recommendedName>
</protein>
<sequence>MKKLHFSRSNESGFTLLELLVVLLIIALLAGYVGPKLFGEVGKAKTKTAASQMKSIADALDHYRLDTGRYPSTEQGLNALVKKPADENKWNGPYLMKDVPNDPWDKPYEYRTPGENGHDYDLLTYGLDGKAGGTGEDADVSYWQ</sequence>
<evidence type="ECO:0000313" key="13">
    <source>
        <dbReference type="Proteomes" id="UP000510822"/>
    </source>
</evidence>
<evidence type="ECO:0000256" key="1">
    <source>
        <dbReference type="ARBA" id="ARBA00004377"/>
    </source>
</evidence>
<organism evidence="12 13">
    <name type="scientific">Chitinibacter fontanus</name>
    <dbReference type="NCBI Taxonomy" id="1737446"/>
    <lineage>
        <taxon>Bacteria</taxon>
        <taxon>Pseudomonadati</taxon>
        <taxon>Pseudomonadota</taxon>
        <taxon>Betaproteobacteria</taxon>
        <taxon>Neisseriales</taxon>
        <taxon>Chitinibacteraceae</taxon>
        <taxon>Chitinibacter</taxon>
    </lineage>
</organism>
<keyword evidence="6" id="KW-0997">Cell inner membrane</keyword>
<evidence type="ECO:0000256" key="4">
    <source>
        <dbReference type="ARBA" id="ARBA00022475"/>
    </source>
</evidence>
<dbReference type="NCBIfam" id="TIGR02532">
    <property type="entry name" value="IV_pilin_GFxxxE"/>
    <property type="match status" value="1"/>
</dbReference>
<feature type="transmembrane region" description="Helical" evidence="10">
    <location>
        <begin position="12"/>
        <end position="33"/>
    </location>
</feature>
<dbReference type="KEGG" id="cfon:HZU75_14115"/>
<evidence type="ECO:0000256" key="5">
    <source>
        <dbReference type="ARBA" id="ARBA00022481"/>
    </source>
</evidence>
<dbReference type="InterPro" id="IPR012902">
    <property type="entry name" value="N_methyl_site"/>
</dbReference>
<dbReference type="GO" id="GO:0015627">
    <property type="term" value="C:type II protein secretion system complex"/>
    <property type="evidence" value="ECO:0007669"/>
    <property type="project" value="InterPro"/>
</dbReference>
<feature type="domain" description="Type II secretion system protein GspG C-terminal" evidence="11">
    <location>
        <begin position="36"/>
        <end position="143"/>
    </location>
</feature>
<dbReference type="PRINTS" id="PR00813">
    <property type="entry name" value="BCTERIALGSPG"/>
</dbReference>
<evidence type="ECO:0000256" key="2">
    <source>
        <dbReference type="ARBA" id="ARBA00009984"/>
    </source>
</evidence>
<keyword evidence="7 10" id="KW-0812">Transmembrane</keyword>
<evidence type="ECO:0000259" key="11">
    <source>
        <dbReference type="Pfam" id="PF08334"/>
    </source>
</evidence>
<dbReference type="Pfam" id="PF08334">
    <property type="entry name" value="T2SSG"/>
    <property type="match status" value="1"/>
</dbReference>
<dbReference type="NCBIfam" id="TIGR01710">
    <property type="entry name" value="typeII_sec_gspG"/>
    <property type="match status" value="1"/>
</dbReference>
<dbReference type="InterPro" id="IPR045584">
    <property type="entry name" value="Pilin-like"/>
</dbReference>
<evidence type="ECO:0000256" key="6">
    <source>
        <dbReference type="ARBA" id="ARBA00022519"/>
    </source>
</evidence>
<dbReference type="InterPro" id="IPR010054">
    <property type="entry name" value="Type2_sec_GspG"/>
</dbReference>
<evidence type="ECO:0000256" key="7">
    <source>
        <dbReference type="ARBA" id="ARBA00022692"/>
    </source>
</evidence>
<comment type="subcellular location">
    <subcellularLocation>
        <location evidence="1">Cell inner membrane</location>
        <topology evidence="1">Single-pass membrane protein</topology>
    </subcellularLocation>
</comment>
<dbReference type="Pfam" id="PF07963">
    <property type="entry name" value="N_methyl"/>
    <property type="match status" value="1"/>
</dbReference>
<keyword evidence="4" id="KW-1003">Cell membrane</keyword>
<dbReference type="InterPro" id="IPR013545">
    <property type="entry name" value="T2SS_protein-GspG_C"/>
</dbReference>
<evidence type="ECO:0000256" key="10">
    <source>
        <dbReference type="SAM" id="Phobius"/>
    </source>
</evidence>
<dbReference type="Proteomes" id="UP000510822">
    <property type="component" value="Chromosome"/>
</dbReference>
<dbReference type="InterPro" id="IPR000983">
    <property type="entry name" value="Bac_GSPG_pilin"/>
</dbReference>
<dbReference type="Gene3D" id="3.30.700.10">
    <property type="entry name" value="Glycoprotein, Type 4 Pilin"/>
    <property type="match status" value="1"/>
</dbReference>
<reference evidence="12 13" key="1">
    <citation type="journal article" date="2016" name="Int. J. Syst. Evol. Microbiol.">
        <title>Chitinibacter fontanus sp. nov., isolated from a spring.</title>
        <authorList>
            <person name="Sheu S.Y."/>
            <person name="Li Y.S."/>
            <person name="Young C.C."/>
            <person name="Chen W.M."/>
        </authorList>
    </citation>
    <scope>NUCLEOTIDE SEQUENCE [LARGE SCALE GENOMIC DNA]</scope>
    <source>
        <strain evidence="12 13">STM-7</strain>
    </source>
</reference>
<dbReference type="GO" id="GO:0015628">
    <property type="term" value="P:protein secretion by the type II secretion system"/>
    <property type="evidence" value="ECO:0007669"/>
    <property type="project" value="InterPro"/>
</dbReference>
<comment type="similarity">
    <text evidence="2">Belongs to the GSP G family.</text>
</comment>
<dbReference type="PANTHER" id="PTHR30093:SF45">
    <property type="entry name" value="TYPE II SECRETION SYSTEM CORE PROTEIN G"/>
    <property type="match status" value="1"/>
</dbReference>
<dbReference type="AlphaFoldDB" id="A0A7D5VAZ0"/>
<dbReference type="GO" id="GO:0005886">
    <property type="term" value="C:plasma membrane"/>
    <property type="evidence" value="ECO:0007669"/>
    <property type="project" value="UniProtKB-SubCell"/>
</dbReference>
<evidence type="ECO:0000313" key="12">
    <source>
        <dbReference type="EMBL" id="QLI82571.1"/>
    </source>
</evidence>
<proteinExistence type="inferred from homology"/>
<evidence type="ECO:0000256" key="8">
    <source>
        <dbReference type="ARBA" id="ARBA00022989"/>
    </source>
</evidence>
<evidence type="ECO:0000256" key="9">
    <source>
        <dbReference type="ARBA" id="ARBA00023136"/>
    </source>
</evidence>
<evidence type="ECO:0000256" key="3">
    <source>
        <dbReference type="ARBA" id="ARBA00020042"/>
    </source>
</evidence>
<dbReference type="RefSeq" id="WP_180306649.1">
    <property type="nucleotide sequence ID" value="NZ_CP058952.1"/>
</dbReference>